<comment type="caution">
    <text evidence="4">The sequence shown here is derived from an EMBL/GenBank/DDBJ whole genome shotgun (WGS) entry which is preliminary data.</text>
</comment>
<keyword evidence="1" id="KW-1134">Transmembrane beta strand</keyword>
<evidence type="ECO:0000313" key="5">
    <source>
        <dbReference type="Proteomes" id="UP000003167"/>
    </source>
</evidence>
<keyword evidence="1" id="KW-0812">Transmembrane</keyword>
<dbReference type="InterPro" id="IPR037066">
    <property type="entry name" value="Plug_dom_sf"/>
</dbReference>
<dbReference type="InterPro" id="IPR023996">
    <property type="entry name" value="TonB-dep_OMP_SusC/RagA"/>
</dbReference>
<keyword evidence="1" id="KW-0998">Cell outer membrane</keyword>
<accession>H1HKM2</accession>
<dbReference type="PATRIC" id="fig|999422.3.peg.732"/>
<dbReference type="GO" id="GO:0009279">
    <property type="term" value="C:cell outer membrane"/>
    <property type="evidence" value="ECO:0007669"/>
    <property type="project" value="UniProtKB-SubCell"/>
</dbReference>
<dbReference type="EMBL" id="AGEK01000016">
    <property type="protein sequence ID" value="EHO73123.1"/>
    <property type="molecule type" value="Genomic_DNA"/>
</dbReference>
<dbReference type="InterPro" id="IPR008969">
    <property type="entry name" value="CarboxyPept-like_regulatory"/>
</dbReference>
<dbReference type="AlphaFoldDB" id="H1HKM2"/>
<protein>
    <submittedName>
        <fullName evidence="4">SusC/RagA family TonB-linked outer membrane protein</fullName>
    </submittedName>
</protein>
<dbReference type="NCBIfam" id="TIGR04056">
    <property type="entry name" value="OMP_RagA_SusC"/>
    <property type="match status" value="1"/>
</dbReference>
<evidence type="ECO:0000259" key="3">
    <source>
        <dbReference type="Pfam" id="PF07715"/>
    </source>
</evidence>
<dbReference type="HOGENOM" id="CLU_004317_1_0_10"/>
<sequence length="1052" mass="117167">MKHPYWISLSVKMCMAALLSTGLVLPLCSTSAAQDPHFLSVQQQMQTVKGVVVDNNGEPVIGATISIGGKAVKITDIDGKFVVQTLANELITITSVGYSTKKVKATPGREMHIVMADDALTVQEVQVVAYGAQKKVTVTGAISGINGELLTKVPTASITNMLAGSVPGISSVQYSGEPGADGASLFVRGKATWANSAPLVQVDGVERDFSEIDPNEIESVTVLKDASATAVFGVRGANGVILVTTKRGKEGKANMSVNTSASVVLPTNLLKLADSYSYALYHNQMMKNDGATPLFSDAVVQKLRDHSDPIRYPDTDWMDYCLKKAAFQSQHNVSISGGTNNVRYFVSLGAFTQGGLFKQQALDYDFNFNYKRFNYRANLDFDVTKTTTISVNIGGRADTKNTPISTEDGQQLFRKLYNTTPFSSPGVIGGRYVLTTTDPDEDGNHLPFTGISGLSSYYGMGYTSRNTNVLNADVMLRQKLNMITKGLSFKVKGSYNSTYYITKKRPGGVATYNPVKVGGNAIEYRKNGQDSQLGYSEEFGKGRNWYMEASLDYTRGFGQHHVGALLLYNQSKTYYPSQYSDIPHGYVGLVSRVTYDYANRYMAEFNVGYNGSENFAPGKRYGLFPAGSVGWTISEEQFFKPLKKVVDYLKLRASWGLVGNDQLNGSRFMYTDDPYVLKSGWSAYGNKNNTYNFGTNTGNYLNGAIEGAKHNPEVTWEKSFKQDYGVDANFLNSRLKATFDYYYEHRKDILLNSYIAPGILGFTLPAANLGEVNSWGYEVSLKWQDFIGKNLRYWVGANLSYNQNEIKEMMEAPQNYDWLYQKGHRIGSRSIRQFWGLYSADADARYMAEHGKHLPTHPVALENGDAVYADLNGDGIIDNNDYSYSLGHTDDPEYTAGFNLGFQYKDFEFNTQWTAAWNVTRMLADCFRQPLGDQQEKALLQYQFDNVWTPDNPNPNARYPRATKLHASNNYASSTLYEVNSAYLRLKTMQVAYHFHFPWMNTIKLRDLTLALSGYNLLTFSKFKWGDPESRTSDRPNYPLTRSFAISLKASF</sequence>
<dbReference type="PROSITE" id="PS00018">
    <property type="entry name" value="EF_HAND_1"/>
    <property type="match status" value="1"/>
</dbReference>
<gene>
    <name evidence="4" type="ORF">HMPREF9944_00716</name>
</gene>
<dbReference type="NCBIfam" id="TIGR04057">
    <property type="entry name" value="SusC_RagA_signa"/>
    <property type="match status" value="1"/>
</dbReference>
<feature type="signal peptide" evidence="2">
    <location>
        <begin position="1"/>
        <end position="33"/>
    </location>
</feature>
<comment type="subcellular location">
    <subcellularLocation>
        <location evidence="1">Cell outer membrane</location>
        <topology evidence="1">Multi-pass membrane protein</topology>
    </subcellularLocation>
</comment>
<dbReference type="SUPFAM" id="SSF56935">
    <property type="entry name" value="Porins"/>
    <property type="match status" value="1"/>
</dbReference>
<proteinExistence type="inferred from homology"/>
<evidence type="ECO:0000256" key="2">
    <source>
        <dbReference type="SAM" id="SignalP"/>
    </source>
</evidence>
<keyword evidence="2" id="KW-0732">Signal</keyword>
<dbReference type="InterPro" id="IPR039426">
    <property type="entry name" value="TonB-dep_rcpt-like"/>
</dbReference>
<dbReference type="Pfam" id="PF13715">
    <property type="entry name" value="CarbopepD_reg_2"/>
    <property type="match status" value="1"/>
</dbReference>
<dbReference type="Proteomes" id="UP000003167">
    <property type="component" value="Unassembled WGS sequence"/>
</dbReference>
<evidence type="ECO:0000313" key="4">
    <source>
        <dbReference type="EMBL" id="EHO73123.1"/>
    </source>
</evidence>
<feature type="domain" description="TonB-dependent receptor plug" evidence="3">
    <location>
        <begin position="135"/>
        <end position="240"/>
    </location>
</feature>
<feature type="chain" id="PRO_5003550451" evidence="2">
    <location>
        <begin position="34"/>
        <end position="1052"/>
    </location>
</feature>
<keyword evidence="5" id="KW-1185">Reference proteome</keyword>
<dbReference type="InterPro" id="IPR018247">
    <property type="entry name" value="EF_Hand_1_Ca_BS"/>
</dbReference>
<name>H1HKM2_9BACT</name>
<comment type="similarity">
    <text evidence="1">Belongs to the TonB-dependent receptor family.</text>
</comment>
<organism evidence="4 5">
    <name type="scientific">Segatella maculosa OT 289</name>
    <dbReference type="NCBI Taxonomy" id="999422"/>
    <lineage>
        <taxon>Bacteria</taxon>
        <taxon>Pseudomonadati</taxon>
        <taxon>Bacteroidota</taxon>
        <taxon>Bacteroidia</taxon>
        <taxon>Bacteroidales</taxon>
        <taxon>Prevotellaceae</taxon>
        <taxon>Segatella</taxon>
    </lineage>
</organism>
<dbReference type="InterPro" id="IPR012910">
    <property type="entry name" value="Plug_dom"/>
</dbReference>
<dbReference type="InterPro" id="IPR023997">
    <property type="entry name" value="TonB-dep_OMP_SusC/RagA_CS"/>
</dbReference>
<dbReference type="SUPFAM" id="SSF49464">
    <property type="entry name" value="Carboxypeptidase regulatory domain-like"/>
    <property type="match status" value="1"/>
</dbReference>
<dbReference type="Pfam" id="PF07715">
    <property type="entry name" value="Plug"/>
    <property type="match status" value="1"/>
</dbReference>
<dbReference type="STRING" id="999422.HMPREF9944_00716"/>
<evidence type="ECO:0000256" key="1">
    <source>
        <dbReference type="PROSITE-ProRule" id="PRU01360"/>
    </source>
</evidence>
<keyword evidence="1" id="KW-0472">Membrane</keyword>
<dbReference type="FunFam" id="2.170.130.10:FF:000003">
    <property type="entry name" value="SusC/RagA family TonB-linked outer membrane protein"/>
    <property type="match status" value="1"/>
</dbReference>
<dbReference type="RefSeq" id="WP_008564463.1">
    <property type="nucleotide sequence ID" value="NZ_JH594501.1"/>
</dbReference>
<reference evidence="4 5" key="1">
    <citation type="submission" date="2011-12" db="EMBL/GenBank/DDBJ databases">
        <title>The Genome Sequence of Prevotella maculosa OT 289.</title>
        <authorList>
            <consortium name="The Broad Institute Genome Sequencing Platform"/>
            <person name="Earl A."/>
            <person name="Ward D."/>
            <person name="Feldgarden M."/>
            <person name="Gevers D."/>
            <person name="Izard J."/>
            <person name="Blanton J.M."/>
            <person name="Mathney J."/>
            <person name="Tanner A.C."/>
            <person name="Dewhirst F.E."/>
            <person name="Young S.K."/>
            <person name="Zeng Q."/>
            <person name="Gargeya S."/>
            <person name="Fitzgerald M."/>
            <person name="Haas B."/>
            <person name="Abouelleil A."/>
            <person name="Alvarado L."/>
            <person name="Arachchi H.M."/>
            <person name="Berlin A."/>
            <person name="Chapman S.B."/>
            <person name="Gearin G."/>
            <person name="Goldberg J."/>
            <person name="Griggs A."/>
            <person name="Gujja S."/>
            <person name="Hansen M."/>
            <person name="Heiman D."/>
            <person name="Howarth C."/>
            <person name="Larimer J."/>
            <person name="Lui A."/>
            <person name="MacDonald P.J.P."/>
            <person name="McCowen C."/>
            <person name="Montmayeur A."/>
            <person name="Murphy C."/>
            <person name="Neiman D."/>
            <person name="Pearson M."/>
            <person name="Priest M."/>
            <person name="Roberts A."/>
            <person name="Saif S."/>
            <person name="Shea T."/>
            <person name="Sisk P."/>
            <person name="Stolte C."/>
            <person name="Sykes S."/>
            <person name="Wortman J."/>
            <person name="Nusbaum C."/>
            <person name="Birren B."/>
        </authorList>
    </citation>
    <scope>NUCLEOTIDE SEQUENCE [LARGE SCALE GENOMIC DNA]</scope>
    <source>
        <strain evidence="4 5">OT 289</strain>
    </source>
</reference>
<keyword evidence="1" id="KW-0813">Transport</keyword>
<dbReference type="Gene3D" id="2.170.130.10">
    <property type="entry name" value="TonB-dependent receptor, plug domain"/>
    <property type="match status" value="1"/>
</dbReference>
<dbReference type="PROSITE" id="PS52016">
    <property type="entry name" value="TONB_DEPENDENT_REC_3"/>
    <property type="match status" value="1"/>
</dbReference>